<feature type="region of interest" description="Disordered" evidence="1">
    <location>
        <begin position="413"/>
        <end position="483"/>
    </location>
</feature>
<feature type="compositionally biased region" description="Low complexity" evidence="1">
    <location>
        <begin position="440"/>
        <end position="452"/>
    </location>
</feature>
<sequence>MRQARLSFAGAEGRPKRRIKVKVRRPAPEVPKFDALYENALPAANVFARMYLYEWVVRFENTHNLVCPGQRLDALHCWDDVLLYQLLQRLSMQLAGVASLKSGQPSAGVGALIRCLREYQDDFQSVAPWNAADAYLQDVHAAPFSLEEIDLDLPSWNRPRKRVMATEPIPPRQTRSRTRLVDAVSLVDQESDSEDMSMEGTRRSRRTEQLAIKKRNEQIRQHAREILQHDMSHTESDASAGQPDWDHAQPWHLEAKLACLVRLCDQLSASSSSSTPSRLHQLVQPLVDAYPLREKETRDHLTQVQSECDAALKAMQKRAPSVVSARHDQYKQERKALQVANEHAVLKAQAEQYIELKRWLSRSGPLGRDLDGNEYWHLCPIVPPHSDRQTCIAGATQHFAGHWSQVLLVYGRPPGEIEQSDDSNQDPNQTVPTPTPTDPPLANDDPNDPQAAESTEQTTAVNHASANDQREESLTLSTQESHQPARCEFFGTQKPTEIQQLRTYLQYRMDRAQLGSETAAEQSRLLTNLAQVQNYMKYVEAELNYS</sequence>
<dbReference type="EMBL" id="CP118380">
    <property type="protein sequence ID" value="WFD44856.1"/>
    <property type="molecule type" value="Genomic_DNA"/>
</dbReference>
<evidence type="ECO:0000313" key="2">
    <source>
        <dbReference type="EMBL" id="WFD44856.1"/>
    </source>
</evidence>
<dbReference type="AlphaFoldDB" id="A0AAF0F7W0"/>
<proteinExistence type="predicted"/>
<protein>
    <submittedName>
        <fullName evidence="2">Uncharacterized protein</fullName>
    </submittedName>
</protein>
<accession>A0AAF0F7W0</accession>
<evidence type="ECO:0000256" key="1">
    <source>
        <dbReference type="SAM" id="MobiDB-lite"/>
    </source>
</evidence>
<feature type="compositionally biased region" description="Polar residues" evidence="1">
    <location>
        <begin position="453"/>
        <end position="467"/>
    </location>
</feature>
<organism evidence="2 3">
    <name type="scientific">Malassezia psittaci</name>
    <dbReference type="NCBI Taxonomy" id="1821823"/>
    <lineage>
        <taxon>Eukaryota</taxon>
        <taxon>Fungi</taxon>
        <taxon>Dikarya</taxon>
        <taxon>Basidiomycota</taxon>
        <taxon>Ustilaginomycotina</taxon>
        <taxon>Malasseziomycetes</taxon>
        <taxon>Malasseziales</taxon>
        <taxon>Malasseziaceae</taxon>
        <taxon>Malassezia</taxon>
    </lineage>
</organism>
<keyword evidence="3" id="KW-1185">Reference proteome</keyword>
<dbReference type="Proteomes" id="UP001214628">
    <property type="component" value="Chromosome 6"/>
</dbReference>
<gene>
    <name evidence="2" type="ORF">MPSI1_003527</name>
</gene>
<reference evidence="2" key="1">
    <citation type="submission" date="2023-02" db="EMBL/GenBank/DDBJ databases">
        <title>Mating type loci evolution in Malassezia.</title>
        <authorList>
            <person name="Coelho M.A."/>
        </authorList>
    </citation>
    <scope>NUCLEOTIDE SEQUENCE</scope>
    <source>
        <strain evidence="2">CBS 14136</strain>
    </source>
</reference>
<evidence type="ECO:0000313" key="3">
    <source>
        <dbReference type="Proteomes" id="UP001214628"/>
    </source>
</evidence>
<name>A0AAF0F7W0_9BASI</name>